<keyword evidence="2" id="KW-1185">Reference proteome</keyword>
<evidence type="ECO:0000313" key="1">
    <source>
        <dbReference type="EMBL" id="GIX75531.1"/>
    </source>
</evidence>
<comment type="caution">
    <text evidence="1">The sequence shown here is derived from an EMBL/GenBank/DDBJ whole genome shotgun (WGS) entry which is preliminary data.</text>
</comment>
<sequence length="103" mass="11892">MARKWLLKPFRTEYVRLKSQVAEPVAISLRGSNPSPACFQGCEDFRPDKLRELDRLIRRGTKANKRKKIPFLIPPLHGAMIEWPSYVTSDKAEKSHSPDKKCK</sequence>
<dbReference type="EMBL" id="BPLR01002595">
    <property type="protein sequence ID" value="GIX75531.1"/>
    <property type="molecule type" value="Genomic_DNA"/>
</dbReference>
<protein>
    <submittedName>
        <fullName evidence="1">Uncharacterized protein</fullName>
    </submittedName>
</protein>
<dbReference type="AlphaFoldDB" id="A0AAV4MU68"/>
<dbReference type="Proteomes" id="UP001054945">
    <property type="component" value="Unassembled WGS sequence"/>
</dbReference>
<accession>A0AAV4MU68</accession>
<organism evidence="1 2">
    <name type="scientific">Caerostris extrusa</name>
    <name type="common">Bark spider</name>
    <name type="synonym">Caerostris bankana</name>
    <dbReference type="NCBI Taxonomy" id="172846"/>
    <lineage>
        <taxon>Eukaryota</taxon>
        <taxon>Metazoa</taxon>
        <taxon>Ecdysozoa</taxon>
        <taxon>Arthropoda</taxon>
        <taxon>Chelicerata</taxon>
        <taxon>Arachnida</taxon>
        <taxon>Araneae</taxon>
        <taxon>Araneomorphae</taxon>
        <taxon>Entelegynae</taxon>
        <taxon>Araneoidea</taxon>
        <taxon>Araneidae</taxon>
        <taxon>Caerostris</taxon>
    </lineage>
</organism>
<name>A0AAV4MU68_CAEEX</name>
<proteinExistence type="predicted"/>
<gene>
    <name evidence="1" type="ORF">CEXT_773341</name>
</gene>
<reference evidence="1 2" key="1">
    <citation type="submission" date="2021-06" db="EMBL/GenBank/DDBJ databases">
        <title>Caerostris extrusa draft genome.</title>
        <authorList>
            <person name="Kono N."/>
            <person name="Arakawa K."/>
        </authorList>
    </citation>
    <scope>NUCLEOTIDE SEQUENCE [LARGE SCALE GENOMIC DNA]</scope>
</reference>
<evidence type="ECO:0000313" key="2">
    <source>
        <dbReference type="Proteomes" id="UP001054945"/>
    </source>
</evidence>